<feature type="compositionally biased region" description="Basic and acidic residues" evidence="1">
    <location>
        <begin position="256"/>
        <end position="267"/>
    </location>
</feature>
<accession>A0A7R8W644</accession>
<dbReference type="EMBL" id="OB660124">
    <property type="protein sequence ID" value="CAD7222929.1"/>
    <property type="molecule type" value="Genomic_DNA"/>
</dbReference>
<feature type="compositionally biased region" description="Polar residues" evidence="1">
    <location>
        <begin position="175"/>
        <end position="185"/>
    </location>
</feature>
<feature type="compositionally biased region" description="Low complexity" evidence="1">
    <location>
        <begin position="189"/>
        <end position="199"/>
    </location>
</feature>
<feature type="region of interest" description="Disordered" evidence="1">
    <location>
        <begin position="157"/>
        <end position="211"/>
    </location>
</feature>
<proteinExistence type="predicted"/>
<feature type="compositionally biased region" description="Basic and acidic residues" evidence="1">
    <location>
        <begin position="87"/>
        <end position="100"/>
    </location>
</feature>
<feature type="compositionally biased region" description="Basic residues" evidence="1">
    <location>
        <begin position="338"/>
        <end position="350"/>
    </location>
</feature>
<dbReference type="AlphaFoldDB" id="A0A7R8W644"/>
<evidence type="ECO:0000256" key="1">
    <source>
        <dbReference type="SAM" id="MobiDB-lite"/>
    </source>
</evidence>
<reference evidence="2" key="1">
    <citation type="submission" date="2020-11" db="EMBL/GenBank/DDBJ databases">
        <authorList>
            <person name="Tran Van P."/>
        </authorList>
    </citation>
    <scope>NUCLEOTIDE SEQUENCE</scope>
</reference>
<name>A0A7R8W644_9CRUS</name>
<gene>
    <name evidence="2" type="ORF">CTOB1V02_LOCUS925</name>
</gene>
<sequence length="543" mass="60138">MTHRQFAPSAIVQNEFYSTRGLEPPTINYQHLDASYHDKSVVHFPLTRAKTPECLGVTPTNLRVPGERPNAWNEADVNTTTTRPKKTCQDDREVSDESIKSDNCVSKNSPTDLYKKQTFSFVSSQIMPTEPFSHQMPRNSARTTLSTWSTVDRTVQQPNLTPQFGPRTLVPLPQTPGSWLSQQPTPQGPSFRPSSSNTPTRPPAFMQPMSFAPLGLPTTRCRFVAHSPPELSVRVDRPWVPEAGESHQLVVSAPDESPKPDGHEKVLIPRPRRKESQAGSTLQNVAEDRSYCLPKTIVPRRRQEPEEPPRPRAPSRASPVEWDTHSPPARSSQQQSPVRHKSSRNHRKTSKTANAQVWGYAPGSSTKMLPSNQRDSATVLPMQFDLGMRFSNPASMNMQQLQAVNAAVDMMKTERGCTGFNAMDLGPALPPRLTNAAGGMRWGFAPSNNQLRLPPRSTRTSAGTVTPGTPNFQHWGGPQGMLPAALESQTSGNLWPHQIRGVPLTPEERHKRLEQIARAAKVVTDGTDPKTGGKDPTTVMMYF</sequence>
<evidence type="ECO:0000313" key="2">
    <source>
        <dbReference type="EMBL" id="CAD7222929.1"/>
    </source>
</evidence>
<protein>
    <submittedName>
        <fullName evidence="2">Uncharacterized protein</fullName>
    </submittedName>
</protein>
<feature type="compositionally biased region" description="Basic and acidic residues" evidence="1">
    <location>
        <begin position="301"/>
        <end position="310"/>
    </location>
</feature>
<feature type="region of interest" description="Disordered" evidence="1">
    <location>
        <begin position="57"/>
        <end position="104"/>
    </location>
</feature>
<feature type="region of interest" description="Disordered" evidence="1">
    <location>
        <begin position="245"/>
        <end position="355"/>
    </location>
</feature>
<organism evidence="2">
    <name type="scientific">Cyprideis torosa</name>
    <dbReference type="NCBI Taxonomy" id="163714"/>
    <lineage>
        <taxon>Eukaryota</taxon>
        <taxon>Metazoa</taxon>
        <taxon>Ecdysozoa</taxon>
        <taxon>Arthropoda</taxon>
        <taxon>Crustacea</taxon>
        <taxon>Oligostraca</taxon>
        <taxon>Ostracoda</taxon>
        <taxon>Podocopa</taxon>
        <taxon>Podocopida</taxon>
        <taxon>Cytherocopina</taxon>
        <taxon>Cytheroidea</taxon>
        <taxon>Cytherideidae</taxon>
        <taxon>Cyprideis</taxon>
    </lineage>
</organism>